<dbReference type="GO" id="GO:0051424">
    <property type="term" value="F:corticotropin-releasing hormone binding"/>
    <property type="evidence" value="ECO:0007669"/>
    <property type="project" value="InterPro"/>
</dbReference>
<dbReference type="Pfam" id="PF23541">
    <property type="entry name" value="CRF-BP_C"/>
    <property type="match status" value="1"/>
</dbReference>
<feature type="signal peptide" evidence="6">
    <location>
        <begin position="1"/>
        <end position="19"/>
    </location>
</feature>
<evidence type="ECO:0000313" key="9">
    <source>
        <dbReference type="EMBL" id="CAG4993021.1"/>
    </source>
</evidence>
<reference evidence="9" key="1">
    <citation type="submission" date="2021-04" db="EMBL/GenBank/DDBJ databases">
        <authorList>
            <person name="Tunstrom K."/>
        </authorList>
    </citation>
    <scope>NUCLEOTIDE SEQUENCE</scope>
</reference>
<evidence type="ECO:0000259" key="8">
    <source>
        <dbReference type="Pfam" id="PF23541"/>
    </source>
</evidence>
<dbReference type="GO" id="GO:0005615">
    <property type="term" value="C:extracellular space"/>
    <property type="evidence" value="ECO:0007669"/>
    <property type="project" value="TreeGrafter"/>
</dbReference>
<feature type="domain" description="Corticotropin-releasing factor binding protein C-terminal" evidence="8">
    <location>
        <begin position="185"/>
        <end position="306"/>
    </location>
</feature>
<organism evidence="9 10">
    <name type="scientific">Parnassius apollo</name>
    <name type="common">Apollo butterfly</name>
    <name type="synonym">Papilio apollo</name>
    <dbReference type="NCBI Taxonomy" id="110799"/>
    <lineage>
        <taxon>Eukaryota</taxon>
        <taxon>Metazoa</taxon>
        <taxon>Ecdysozoa</taxon>
        <taxon>Arthropoda</taxon>
        <taxon>Hexapoda</taxon>
        <taxon>Insecta</taxon>
        <taxon>Pterygota</taxon>
        <taxon>Neoptera</taxon>
        <taxon>Endopterygota</taxon>
        <taxon>Lepidoptera</taxon>
        <taxon>Glossata</taxon>
        <taxon>Ditrysia</taxon>
        <taxon>Papilionoidea</taxon>
        <taxon>Papilionidae</taxon>
        <taxon>Parnassiinae</taxon>
        <taxon>Parnassini</taxon>
        <taxon>Parnassius</taxon>
        <taxon>Parnassius</taxon>
    </lineage>
</organism>
<dbReference type="EMBL" id="CAJQZP010000885">
    <property type="protein sequence ID" value="CAG4993021.1"/>
    <property type="molecule type" value="Genomic_DNA"/>
</dbReference>
<dbReference type="PANTHER" id="PTHR10278">
    <property type="entry name" value="CORTICOTROPIN-RELEASING FACTOR-BINDING PROTEIN"/>
    <property type="match status" value="1"/>
</dbReference>
<dbReference type="Pfam" id="PF05428">
    <property type="entry name" value="CRF-BP_N"/>
    <property type="match status" value="1"/>
</dbReference>
<comment type="caution">
    <text evidence="9">The sequence shown here is derived from an EMBL/GenBank/DDBJ whole genome shotgun (WGS) entry which is preliminary data.</text>
</comment>
<dbReference type="GO" id="GO:0051460">
    <property type="term" value="P:negative regulation of corticotropin secretion"/>
    <property type="evidence" value="ECO:0007669"/>
    <property type="project" value="TreeGrafter"/>
</dbReference>
<feature type="chain" id="PRO_5035790063" evidence="6">
    <location>
        <begin position="20"/>
        <end position="323"/>
    </location>
</feature>
<dbReference type="InterPro" id="IPR056178">
    <property type="entry name" value="CRF-BP_C"/>
</dbReference>
<evidence type="ECO:0000256" key="1">
    <source>
        <dbReference type="ARBA" id="ARBA00004613"/>
    </source>
</evidence>
<feature type="domain" description="Corticotropin-releasing factor binding protein N-terminal" evidence="7">
    <location>
        <begin position="60"/>
        <end position="172"/>
    </location>
</feature>
<name>A0A8S3X4H1_PARAO</name>
<protein>
    <submittedName>
        <fullName evidence="9">(apollo) hypothetical protein</fullName>
    </submittedName>
</protein>
<dbReference type="AlphaFoldDB" id="A0A8S3X4H1"/>
<evidence type="ECO:0000256" key="5">
    <source>
        <dbReference type="ARBA" id="ARBA00023180"/>
    </source>
</evidence>
<dbReference type="PANTHER" id="PTHR10278:SF0">
    <property type="entry name" value="CORTICOTROPIN-RELEASING FACTOR-BINDING PROTEIN"/>
    <property type="match status" value="1"/>
</dbReference>
<dbReference type="GO" id="GO:0009755">
    <property type="term" value="P:hormone-mediated signaling pathway"/>
    <property type="evidence" value="ECO:0007669"/>
    <property type="project" value="TreeGrafter"/>
</dbReference>
<dbReference type="OrthoDB" id="10056927at2759"/>
<keyword evidence="4" id="KW-1015">Disulfide bond</keyword>
<dbReference type="Proteomes" id="UP000691718">
    <property type="component" value="Unassembled WGS sequence"/>
</dbReference>
<keyword evidence="3 6" id="KW-0732">Signal</keyword>
<keyword evidence="5" id="KW-0325">Glycoprotein</keyword>
<sequence length="323" mass="35873">MRAFLYIIAVITTCDISNALFVPGMDYPQQKSLASAVSWFPRMRRWPESSHRIIDPIEDCFLVTSEEGELFYKSPSNEPSVCGIYMIADPNKRIVVTFNYLDVPCENGGLVAWVDGWELNGQVWPADAWDDERLVETCDQRPKHKLTSRQNAALIQYRVPARGKGFAVNIRHVKNSKPCNVMVFGAEGVYTLRNHGETGNCSIITISPSTVQILDLDVGQSMKKGPLSLETGTIHHCSKRGLRDYVDIGGASGLDHTEMEVLESVCGLDSNEGQRPAYIACEDTVVRLVSSGLYKNSVTLAFAPLPLEHIEQADLICGMKYVK</sequence>
<evidence type="ECO:0000256" key="6">
    <source>
        <dbReference type="SAM" id="SignalP"/>
    </source>
</evidence>
<evidence type="ECO:0000259" key="7">
    <source>
        <dbReference type="Pfam" id="PF05428"/>
    </source>
</evidence>
<evidence type="ECO:0000256" key="2">
    <source>
        <dbReference type="ARBA" id="ARBA00022525"/>
    </source>
</evidence>
<dbReference type="InterPro" id="IPR008435">
    <property type="entry name" value="CRF-bd"/>
</dbReference>
<evidence type="ECO:0000256" key="4">
    <source>
        <dbReference type="ARBA" id="ARBA00023157"/>
    </source>
</evidence>
<keyword evidence="10" id="KW-1185">Reference proteome</keyword>
<evidence type="ECO:0000256" key="3">
    <source>
        <dbReference type="ARBA" id="ARBA00022729"/>
    </source>
</evidence>
<keyword evidence="2" id="KW-0964">Secreted</keyword>
<dbReference type="InterPro" id="IPR056177">
    <property type="entry name" value="CRF-BP_N"/>
</dbReference>
<accession>A0A8S3X4H1</accession>
<proteinExistence type="predicted"/>
<evidence type="ECO:0000313" key="10">
    <source>
        <dbReference type="Proteomes" id="UP000691718"/>
    </source>
</evidence>
<gene>
    <name evidence="9" type="ORF">PAPOLLO_LOCUS12427</name>
</gene>
<comment type="subcellular location">
    <subcellularLocation>
        <location evidence="1">Secreted</location>
    </subcellularLocation>
</comment>